<dbReference type="AlphaFoldDB" id="A0A9X2GIN4"/>
<evidence type="ECO:0000313" key="2">
    <source>
        <dbReference type="Proteomes" id="UP001139648"/>
    </source>
</evidence>
<organism evidence="1 2">
    <name type="scientific">Nonomuraea thailandensis</name>
    <dbReference type="NCBI Taxonomy" id="1188745"/>
    <lineage>
        <taxon>Bacteria</taxon>
        <taxon>Bacillati</taxon>
        <taxon>Actinomycetota</taxon>
        <taxon>Actinomycetes</taxon>
        <taxon>Streptosporangiales</taxon>
        <taxon>Streptosporangiaceae</taxon>
        <taxon>Nonomuraea</taxon>
    </lineage>
</organism>
<protein>
    <submittedName>
        <fullName evidence="1">Uncharacterized protein</fullName>
    </submittedName>
</protein>
<dbReference type="EMBL" id="JAMZEB010000002">
    <property type="protein sequence ID" value="MCP2358422.1"/>
    <property type="molecule type" value="Genomic_DNA"/>
</dbReference>
<accession>A0A9X2GIN4</accession>
<comment type="caution">
    <text evidence="1">The sequence shown here is derived from an EMBL/GenBank/DDBJ whole genome shotgun (WGS) entry which is preliminary data.</text>
</comment>
<dbReference type="RefSeq" id="WP_253745541.1">
    <property type="nucleotide sequence ID" value="NZ_BAABKA010000054.1"/>
</dbReference>
<dbReference type="Proteomes" id="UP001139648">
    <property type="component" value="Unassembled WGS sequence"/>
</dbReference>
<reference evidence="1" key="1">
    <citation type="submission" date="2022-06" db="EMBL/GenBank/DDBJ databases">
        <title>Sequencing the genomes of 1000 actinobacteria strains.</title>
        <authorList>
            <person name="Klenk H.-P."/>
        </authorList>
    </citation>
    <scope>NUCLEOTIDE SEQUENCE</scope>
    <source>
        <strain evidence="1">DSM 46694</strain>
    </source>
</reference>
<keyword evidence="2" id="KW-1185">Reference proteome</keyword>
<sequence>MPPQAAAAATDRALTMRWPPPLHTTRKVAGLRLAATALPLLSGDGAAVLTGRL</sequence>
<gene>
    <name evidence="1" type="ORF">HD597_005442</name>
</gene>
<name>A0A9X2GIN4_9ACTN</name>
<proteinExistence type="predicted"/>
<evidence type="ECO:0000313" key="1">
    <source>
        <dbReference type="EMBL" id="MCP2358422.1"/>
    </source>
</evidence>